<dbReference type="eggNOG" id="COG1582">
    <property type="taxonomic scope" value="Bacteria"/>
</dbReference>
<evidence type="ECO:0000313" key="2">
    <source>
        <dbReference type="Proteomes" id="UP000000370"/>
    </source>
</evidence>
<keyword evidence="1" id="KW-0282">Flagellum</keyword>
<protein>
    <submittedName>
        <fullName evidence="1">Flagellar FlbD family protein</fullName>
    </submittedName>
</protein>
<dbReference type="HOGENOM" id="CLU_173020_1_0_9"/>
<accession>A9KNF1</accession>
<dbReference type="EMBL" id="CP000885">
    <property type="protein sequence ID" value="ABX43068.1"/>
    <property type="molecule type" value="Genomic_DNA"/>
</dbReference>
<dbReference type="RefSeq" id="WP_012200720.1">
    <property type="nucleotide sequence ID" value="NC_010001.1"/>
</dbReference>
<dbReference type="Proteomes" id="UP000000370">
    <property type="component" value="Chromosome"/>
</dbReference>
<dbReference type="KEGG" id="cpy:Cphy_2707"/>
<dbReference type="STRING" id="357809.Cphy_2707"/>
<keyword evidence="1" id="KW-0966">Cell projection</keyword>
<reference evidence="2" key="1">
    <citation type="submission" date="2007-11" db="EMBL/GenBank/DDBJ databases">
        <title>Complete genome sequence of Clostridium phytofermentans ISDg.</title>
        <authorList>
            <person name="Leschine S.B."/>
            <person name="Warnick T.A."/>
            <person name="Blanchard J.L."/>
            <person name="Schnell D.J."/>
            <person name="Petit E.L."/>
            <person name="LaTouf W.G."/>
            <person name="Copeland A."/>
            <person name="Lucas S."/>
            <person name="Lapidus A."/>
            <person name="Barry K."/>
            <person name="Glavina del Rio T."/>
            <person name="Dalin E."/>
            <person name="Tice H."/>
            <person name="Pitluck S."/>
            <person name="Kiss H."/>
            <person name="Brettin T."/>
            <person name="Bruce D."/>
            <person name="Detter J.C."/>
            <person name="Han C."/>
            <person name="Kuske C."/>
            <person name="Schmutz J."/>
            <person name="Larimer F."/>
            <person name="Land M."/>
            <person name="Hauser L."/>
            <person name="Kyrpides N."/>
            <person name="Kim E.A."/>
            <person name="Richardson P."/>
        </authorList>
    </citation>
    <scope>NUCLEOTIDE SEQUENCE [LARGE SCALE GENOMIC DNA]</scope>
    <source>
        <strain evidence="2">ATCC 700394 / DSM 18823 / ISDg</strain>
    </source>
</reference>
<dbReference type="OrthoDB" id="9799862at2"/>
<gene>
    <name evidence="1" type="ordered locus">Cphy_2707</name>
</gene>
<dbReference type="PANTHER" id="PTHR39185:SF1">
    <property type="entry name" value="SWARMING MOTILITY PROTEIN SWRD"/>
    <property type="match status" value="1"/>
</dbReference>
<sequence>MINLTRLNDIPFTLNCELIEIIEEVPDTVITLVNGKKIFVKESRQNVVTLVKLYKKEVFCQTISGNDE</sequence>
<dbReference type="PANTHER" id="PTHR39185">
    <property type="entry name" value="SWARMING MOTILITY PROTEIN SWRD"/>
    <property type="match status" value="1"/>
</dbReference>
<proteinExistence type="predicted"/>
<dbReference type="Pfam" id="PF06289">
    <property type="entry name" value="FlbD"/>
    <property type="match status" value="1"/>
</dbReference>
<keyword evidence="2" id="KW-1185">Reference proteome</keyword>
<organism evidence="1 2">
    <name type="scientific">Lachnoclostridium phytofermentans (strain ATCC 700394 / DSM 18823 / ISDg)</name>
    <name type="common">Clostridium phytofermentans</name>
    <dbReference type="NCBI Taxonomy" id="357809"/>
    <lineage>
        <taxon>Bacteria</taxon>
        <taxon>Bacillati</taxon>
        <taxon>Bacillota</taxon>
        <taxon>Clostridia</taxon>
        <taxon>Lachnospirales</taxon>
        <taxon>Lachnospiraceae</taxon>
    </lineage>
</organism>
<dbReference type="AlphaFoldDB" id="A9KNF1"/>
<evidence type="ECO:0000313" key="1">
    <source>
        <dbReference type="EMBL" id="ABX43068.1"/>
    </source>
</evidence>
<keyword evidence="1" id="KW-0969">Cilium</keyword>
<name>A9KNF1_LACP7</name>
<dbReference type="InterPro" id="IPR009384">
    <property type="entry name" value="SwrD-like"/>
</dbReference>